<evidence type="ECO:0000313" key="3">
    <source>
        <dbReference type="EMBL" id="QKH22648.1"/>
    </source>
</evidence>
<dbReference type="Proteomes" id="UP001181533">
    <property type="component" value="Unassembled WGS sequence"/>
</dbReference>
<dbReference type="Proteomes" id="UP000031876">
    <property type="component" value="Plasmid 2"/>
</dbReference>
<reference evidence="2" key="2">
    <citation type="submission" date="2019-07" db="EMBL/GenBank/DDBJ databases">
        <title>Phylogenomic Reclassification of ATCC Bacillus Strains and Various Taxa within the Genus Bacillus.</title>
        <authorList>
            <person name="Riojas M.A."/>
            <person name="Frank A.M."/>
            <person name="Fenn S.L."/>
            <person name="King S.P."/>
            <person name="Brower S.M."/>
            <person name="Hazbon M.H."/>
        </authorList>
    </citation>
    <scope>NUCLEOTIDE SEQUENCE</scope>
    <source>
        <strain evidence="2">ATCC 35646</strain>
    </source>
</reference>
<organism evidence="3 5">
    <name type="scientific">Bacillus thuringiensis</name>
    <dbReference type="NCBI Taxonomy" id="1428"/>
    <lineage>
        <taxon>Bacteria</taxon>
        <taxon>Bacillati</taxon>
        <taxon>Bacillota</taxon>
        <taxon>Bacilli</taxon>
        <taxon>Bacillales</taxon>
        <taxon>Bacillaceae</taxon>
        <taxon>Bacillus</taxon>
        <taxon>Bacillus cereus group</taxon>
    </lineage>
</organism>
<evidence type="ECO:0000313" key="5">
    <source>
        <dbReference type="Proteomes" id="UP000501107"/>
    </source>
</evidence>
<keyword evidence="3" id="KW-0614">Plasmid</keyword>
<dbReference type="EMBL" id="CP053979">
    <property type="protein sequence ID" value="QKH22648.1"/>
    <property type="molecule type" value="Genomic_DNA"/>
</dbReference>
<name>A0A0B5NP32_BACTU</name>
<dbReference type="RefSeq" id="WP_000961607.1">
    <property type="nucleotide sequence ID" value="NZ_CP009334.1"/>
</dbReference>
<sequence length="236" mass="27595">MLVTEERTARGIKDLKGSKITFQELVAKLKSYEGCLVELTRVRDVGLHPVIVRSIETCQINQVDVQEDAWFKLHLENEQDHYYYFKSSIECILQNGTTYYIIQTNNTYFEFKVKEEVCHSKRLKNYIDGMRNSLGVFRFTDTLTYDDFLEFLDNFEDYNYTKVSVLDGNGNHVTGQIDEVITSRARVGFCIILDNGEHTTIDFERENIVSIVDIKNSRNKYFMIYELDSITPLILE</sequence>
<dbReference type="EMBL" id="CP009334">
    <property type="protein sequence ID" value="AJG73893.1"/>
    <property type="molecule type" value="Genomic_DNA"/>
</dbReference>
<dbReference type="AlphaFoldDB" id="A0A0B5NP32"/>
<dbReference type="KEGG" id="btw:BF38_5921"/>
<geneLocation type="plasmid" evidence="1 4">
    <name>2</name>
</geneLocation>
<accession>A0A0B5NP32</accession>
<evidence type="ECO:0000313" key="4">
    <source>
        <dbReference type="Proteomes" id="UP000031876"/>
    </source>
</evidence>
<evidence type="ECO:0000313" key="2">
    <source>
        <dbReference type="EMBL" id="MDR4174769.1"/>
    </source>
</evidence>
<geneLocation type="plasmid" evidence="3 5">
    <name>unnamed3</name>
</geneLocation>
<gene>
    <name evidence="1" type="ORF">BF38_5921</name>
    <name evidence="2" type="ORF">FO599_01305</name>
    <name evidence="3" type="ORF">FOC89_01275</name>
</gene>
<dbReference type="Proteomes" id="UP000501107">
    <property type="component" value="Plasmid unnamed3"/>
</dbReference>
<proteinExistence type="predicted"/>
<dbReference type="EMBL" id="VKQN01000001">
    <property type="protein sequence ID" value="MDR4174769.1"/>
    <property type="molecule type" value="Genomic_DNA"/>
</dbReference>
<reference evidence="1 4" key="1">
    <citation type="journal article" date="2015" name="Genome Announc.">
        <title>Complete genome sequences for 35 biothreat assay-relevant bacillus species.</title>
        <authorList>
            <person name="Johnson S.L."/>
            <person name="Daligault H.E."/>
            <person name="Davenport K.W."/>
            <person name="Jaissle J."/>
            <person name="Frey K.G."/>
            <person name="Ladner J.T."/>
            <person name="Broomall S.M."/>
            <person name="Bishop-Lilly K.A."/>
            <person name="Bruce D.C."/>
            <person name="Gibbons H.S."/>
            <person name="Coyne S.R."/>
            <person name="Lo C.C."/>
            <person name="Meincke L."/>
            <person name="Munk A.C."/>
            <person name="Koroleva G.I."/>
            <person name="Rosenzweig C.N."/>
            <person name="Palacios G.F."/>
            <person name="Redden C.L."/>
            <person name="Minogue T.D."/>
            <person name="Chain P.S."/>
        </authorList>
    </citation>
    <scope>NUCLEOTIDE SEQUENCE [LARGE SCALE GENOMIC DNA]</scope>
    <source>
        <strain evidence="1 4">HD1011</strain>
        <plasmid evidence="1 4">2</plasmid>
    </source>
</reference>
<evidence type="ECO:0000313" key="1">
    <source>
        <dbReference type="EMBL" id="AJG73893.1"/>
    </source>
</evidence>
<protein>
    <submittedName>
        <fullName evidence="3">Uncharacterized protein</fullName>
    </submittedName>
</protein>
<reference evidence="3 5" key="3">
    <citation type="submission" date="2020-05" db="EMBL/GenBank/DDBJ databases">
        <title>FDA dAtabase for Regulatory Grade micrObial Sequences (FDA-ARGOS): Supporting development and validation of Infectious Disease Dx tests.</title>
        <authorList>
            <person name="Nelson B."/>
            <person name="Plummer A."/>
            <person name="Tallon L."/>
            <person name="Sadzewicz L."/>
            <person name="Zhao X."/>
            <person name="Vavikolanu K."/>
            <person name="Mehta A."/>
            <person name="Aluvathingal J."/>
            <person name="Nadendla S."/>
            <person name="Myers T."/>
            <person name="Yan Y."/>
            <person name="Sichtig H."/>
        </authorList>
    </citation>
    <scope>NUCLEOTIDE SEQUENCE [LARGE SCALE GENOMIC DNA]</scope>
    <source>
        <strain evidence="3 5">FDAARGOS_795</strain>
        <plasmid evidence="3 5">unnamed3</plasmid>
    </source>
</reference>